<sequence>MKRHSQLCEACKELGADLPFYELRRNGLRVHFKAPHSPLVSHPKSPNRHNVGLDVGIAYKILELVVANPKITMVEMAERLGVAKRTIEREVKQLRETGSIEPIGSKRFGHWKINN</sequence>
<dbReference type="KEGG" id="stim:H1B31_07660"/>
<dbReference type="InterPro" id="IPR036390">
    <property type="entry name" value="WH_DNA-bd_sf"/>
</dbReference>
<proteinExistence type="predicted"/>
<dbReference type="Gene3D" id="1.10.10.10">
    <property type="entry name" value="Winged helix-like DNA-binding domain superfamily/Winged helix DNA-binding domain"/>
    <property type="match status" value="1"/>
</dbReference>
<organism evidence="1 2">
    <name type="scientific">Selenomonas timonae</name>
    <dbReference type="NCBI Taxonomy" id="2754044"/>
    <lineage>
        <taxon>Bacteria</taxon>
        <taxon>Bacillati</taxon>
        <taxon>Bacillota</taxon>
        <taxon>Negativicutes</taxon>
        <taxon>Selenomonadales</taxon>
        <taxon>Selenomonadaceae</taxon>
        <taxon>Selenomonas</taxon>
    </lineage>
</organism>
<evidence type="ECO:0000313" key="2">
    <source>
        <dbReference type="Proteomes" id="UP000515480"/>
    </source>
</evidence>
<protein>
    <submittedName>
        <fullName evidence="1">HTH domain-containing protein</fullName>
    </submittedName>
</protein>
<dbReference type="EMBL" id="CP060204">
    <property type="protein sequence ID" value="QNH53755.1"/>
    <property type="molecule type" value="Genomic_DNA"/>
</dbReference>
<dbReference type="Proteomes" id="UP000515480">
    <property type="component" value="Chromosome"/>
</dbReference>
<dbReference type="InterPro" id="IPR036388">
    <property type="entry name" value="WH-like_DNA-bd_sf"/>
</dbReference>
<dbReference type="Pfam" id="PF13412">
    <property type="entry name" value="HTH_24"/>
    <property type="match status" value="1"/>
</dbReference>
<dbReference type="InterPro" id="IPR000485">
    <property type="entry name" value="AsnC-type_HTH_dom"/>
</dbReference>
<name>A0A7G7VI12_9FIRM</name>
<dbReference type="AlphaFoldDB" id="A0A7G7VI12"/>
<dbReference type="GO" id="GO:0043565">
    <property type="term" value="F:sequence-specific DNA binding"/>
    <property type="evidence" value="ECO:0007669"/>
    <property type="project" value="InterPro"/>
</dbReference>
<keyword evidence="2" id="KW-1185">Reference proteome</keyword>
<reference evidence="1 2" key="1">
    <citation type="submission" date="2020-07" db="EMBL/GenBank/DDBJ databases">
        <title>Complete genome and description of Selenomonas timonensis sp. nov., a new bacterium isolated from a gingivitis subject.</title>
        <authorList>
            <person name="Antezack A."/>
        </authorList>
    </citation>
    <scope>NUCLEOTIDE SEQUENCE [LARGE SCALE GENOMIC DNA]</scope>
    <source>
        <strain evidence="1 2">Marseille-Q3039</strain>
    </source>
</reference>
<gene>
    <name evidence="1" type="ORF">H1B31_07660</name>
</gene>
<dbReference type="RefSeq" id="WP_185979880.1">
    <property type="nucleotide sequence ID" value="NZ_CP060204.1"/>
</dbReference>
<evidence type="ECO:0000313" key="1">
    <source>
        <dbReference type="EMBL" id="QNH53755.1"/>
    </source>
</evidence>
<dbReference type="SUPFAM" id="SSF46785">
    <property type="entry name" value="Winged helix' DNA-binding domain"/>
    <property type="match status" value="1"/>
</dbReference>
<dbReference type="PRINTS" id="PR00033">
    <property type="entry name" value="HTHASNC"/>
</dbReference>
<accession>A0A7G7VI12</accession>